<dbReference type="Pfam" id="PF22521">
    <property type="entry name" value="HypF_C_2"/>
    <property type="match status" value="1"/>
</dbReference>
<evidence type="ECO:0000256" key="7">
    <source>
        <dbReference type="ARBA" id="ARBA00048220"/>
    </source>
</evidence>
<dbReference type="UniPathway" id="UPA00335"/>
<comment type="caution">
    <text evidence="12">The sequence shown here is derived from an EMBL/GenBank/DDBJ whole genome shotgun (WGS) entry which is preliminary data.</text>
</comment>
<dbReference type="AlphaFoldDB" id="A0A2A2HG52"/>
<accession>A0A2A2HG52</accession>
<evidence type="ECO:0000256" key="5">
    <source>
        <dbReference type="ARBA" id="ARBA00022771"/>
    </source>
</evidence>
<gene>
    <name evidence="13" type="primary">hypF</name>
    <name evidence="12" type="ORF">ASJ82_03495</name>
    <name evidence="13" type="ORF">MSCUN_07920</name>
</gene>
<dbReference type="GO" id="GO:0008270">
    <property type="term" value="F:zinc ion binding"/>
    <property type="evidence" value="ECO:0007669"/>
    <property type="project" value="UniProtKB-KW"/>
</dbReference>
<evidence type="ECO:0000313" key="15">
    <source>
        <dbReference type="Proteomes" id="UP000246004"/>
    </source>
</evidence>
<dbReference type="EMBL" id="LWMS01000020">
    <property type="protein sequence ID" value="PWL08356.1"/>
    <property type="molecule type" value="Genomic_DNA"/>
</dbReference>
<dbReference type="SUPFAM" id="SSF54975">
    <property type="entry name" value="Acylphosphatase/BLUF domain-like"/>
    <property type="match status" value="1"/>
</dbReference>
<evidence type="ECO:0000256" key="4">
    <source>
        <dbReference type="ARBA" id="ARBA00022723"/>
    </source>
</evidence>
<dbReference type="GO" id="GO:0016874">
    <property type="term" value="F:ligase activity"/>
    <property type="evidence" value="ECO:0007669"/>
    <property type="project" value="UniProtKB-UniRule"/>
</dbReference>
<protein>
    <recommendedName>
        <fullName evidence="8">Carbamoyltransferase</fullName>
        <ecNumber evidence="8">6.2.-.-</ecNumber>
    </recommendedName>
</protein>
<dbReference type="PROSITE" id="PS51160">
    <property type="entry name" value="ACYLPHOSPHATASE_3"/>
    <property type="match status" value="1"/>
</dbReference>
<keyword evidence="3" id="KW-0436">Ligase</keyword>
<evidence type="ECO:0000313" key="12">
    <source>
        <dbReference type="EMBL" id="PAV08266.1"/>
    </source>
</evidence>
<comment type="catalytic activity">
    <reaction evidence="7">
        <text>C-terminal L-cysteinyl-[HypE protein] + carbamoyl phosphate + ATP + H2O = C-terminal S-carboxamide-L-cysteinyl-[HypE protein] + AMP + phosphate + diphosphate + H(+)</text>
        <dbReference type="Rhea" id="RHEA:55636"/>
        <dbReference type="Rhea" id="RHEA-COMP:14247"/>
        <dbReference type="Rhea" id="RHEA-COMP:14392"/>
        <dbReference type="ChEBI" id="CHEBI:15377"/>
        <dbReference type="ChEBI" id="CHEBI:15378"/>
        <dbReference type="ChEBI" id="CHEBI:30616"/>
        <dbReference type="ChEBI" id="CHEBI:33019"/>
        <dbReference type="ChEBI" id="CHEBI:43474"/>
        <dbReference type="ChEBI" id="CHEBI:58228"/>
        <dbReference type="ChEBI" id="CHEBI:76913"/>
        <dbReference type="ChEBI" id="CHEBI:139126"/>
        <dbReference type="ChEBI" id="CHEBI:456215"/>
    </reaction>
</comment>
<feature type="domain" description="Acylphosphatase-like" evidence="10">
    <location>
        <begin position="4"/>
        <end position="94"/>
    </location>
</feature>
<evidence type="ECO:0000259" key="11">
    <source>
        <dbReference type="PROSITE" id="PS51163"/>
    </source>
</evidence>
<proteinExistence type="inferred from homology"/>
<dbReference type="Gene3D" id="3.30.420.40">
    <property type="match status" value="1"/>
</dbReference>
<sequence length="774" mass="87021">MKYTASLLVEGIVQGVGFRPTVYRIAKALNLNGYVRNMGNIVEIIIQGKQETIDQFIQDLQTKKPIRSTINNIEADIQPVDENTKIYDDFSIKESSDAISGTSVIPPDMSICDECLDEIYNNTDRHYQYPFTACTNCGPRFTLIRDVPYDRKNTTMDEFPLCEDCLKEYYNPENRRYHAEATCCPECGPQVFLADNNGIIKCDNPIEKTSQLIDSGKILAIKGIGGTHLVCKTTTDDAVNTLRKRLGRYTQPFACMTPDIKTARKFVKISSDEEEMLTSTAKPIVVLDKTDDYILSDSISPNLHNQGVMLPYTGLHYLLFKYSDEPAFIMTSANLPGNPMLIENNEIIENLDGIADYYLLHDREILNRCDDSVIRFRNQMPGFIRRSRGFTPKPYDFTNIDTTHNILAMGPELDVTFAVLKNGKCYPSQHIGNTSKIKTIDFMKDAIKHMLHLTKTEHLDYIVCDMHPEFNTTKLAKQISLKYDIPLIFIQHHHAHAASLMVEHNLDKAIVITADGVGYGEDTNTWGGEVLYLDNTGKYNNLGGLKLQPMPGGDLSTKYPIRMAMGILSTIMDHEELRTFMKENYSDYFKYNEKEVDMTLKQLENNFNTAKTSSMGRILDSISVLLKISKSRGYEGECSMKLESSALKAKGHIKLDVPINTVDERMIIDTSQVLYDIVELIRNGEDSSEIAYAAQRDIIKAMCSIAIENAKIHNIDTIGVTGGVFYNEHISQVAKKTIKDAGFKFVQNNTTCSGDGSVSVGECAVGAWKINNKN</sequence>
<dbReference type="InterPro" id="IPR041440">
    <property type="entry name" value="HypF_C"/>
</dbReference>
<dbReference type="Gene3D" id="3.30.420.360">
    <property type="match status" value="1"/>
</dbReference>
<keyword evidence="4" id="KW-0479">Metal-binding</keyword>
<keyword evidence="5" id="KW-0863">Zinc-finger</keyword>
<dbReference type="Gene3D" id="3.30.110.120">
    <property type="match status" value="1"/>
</dbReference>
<dbReference type="RefSeq" id="WP_095607919.1">
    <property type="nucleotide sequence ID" value="NZ_CAUHCB010000004.1"/>
</dbReference>
<dbReference type="Pfam" id="PF17788">
    <property type="entry name" value="HypF_C"/>
    <property type="match status" value="1"/>
</dbReference>
<name>A0A2A2HG52_9EURY</name>
<evidence type="ECO:0000256" key="9">
    <source>
        <dbReference type="PROSITE-ProRule" id="PRU00520"/>
    </source>
</evidence>
<evidence type="ECO:0000256" key="6">
    <source>
        <dbReference type="ARBA" id="ARBA00022833"/>
    </source>
</evidence>
<feature type="domain" description="YrdC-like" evidence="11">
    <location>
        <begin position="203"/>
        <end position="389"/>
    </location>
</feature>
<evidence type="ECO:0000259" key="10">
    <source>
        <dbReference type="PROSITE" id="PS51160"/>
    </source>
</evidence>
<evidence type="ECO:0000256" key="1">
    <source>
        <dbReference type="ARBA" id="ARBA00004711"/>
    </source>
</evidence>
<keyword evidence="9" id="KW-0378">Hydrolase</keyword>
<dbReference type="InterPro" id="IPR004421">
    <property type="entry name" value="Carbamoyltransferase_HypF"/>
</dbReference>
<dbReference type="PANTHER" id="PTHR42959:SF1">
    <property type="entry name" value="CARBAMOYLTRANSFERASE HYPF"/>
    <property type="match status" value="1"/>
</dbReference>
<dbReference type="NCBIfam" id="TIGR00143">
    <property type="entry name" value="hypF"/>
    <property type="match status" value="1"/>
</dbReference>
<dbReference type="Pfam" id="PF00708">
    <property type="entry name" value="Acylphosphatase"/>
    <property type="match status" value="1"/>
</dbReference>
<comment type="catalytic activity">
    <reaction evidence="9">
        <text>an acyl phosphate + H2O = a carboxylate + phosphate + H(+)</text>
        <dbReference type="Rhea" id="RHEA:14965"/>
        <dbReference type="ChEBI" id="CHEBI:15377"/>
        <dbReference type="ChEBI" id="CHEBI:15378"/>
        <dbReference type="ChEBI" id="CHEBI:29067"/>
        <dbReference type="ChEBI" id="CHEBI:43474"/>
        <dbReference type="ChEBI" id="CHEBI:59918"/>
        <dbReference type="EC" id="3.6.1.7"/>
    </reaction>
</comment>
<dbReference type="InterPro" id="IPR011125">
    <property type="entry name" value="Znf_HypF"/>
</dbReference>
<dbReference type="GO" id="GO:0003998">
    <property type="term" value="F:acylphosphatase activity"/>
    <property type="evidence" value="ECO:0007669"/>
    <property type="project" value="UniProtKB-EC"/>
</dbReference>
<keyword evidence="6" id="KW-0862">Zinc</keyword>
<dbReference type="InterPro" id="IPR017945">
    <property type="entry name" value="DHBP_synth_RibB-like_a/b_dom"/>
</dbReference>
<dbReference type="PIRSF" id="PIRSF006256">
    <property type="entry name" value="CMPcnvr_hdrg_mat"/>
    <property type="match status" value="1"/>
</dbReference>
<dbReference type="Gene3D" id="3.90.870.50">
    <property type="match status" value="1"/>
</dbReference>
<evidence type="ECO:0000256" key="2">
    <source>
        <dbReference type="ARBA" id="ARBA00008097"/>
    </source>
</evidence>
<dbReference type="PROSITE" id="PS00150">
    <property type="entry name" value="ACYLPHOSPHATASE_1"/>
    <property type="match status" value="1"/>
</dbReference>
<dbReference type="InterPro" id="IPR055128">
    <property type="entry name" value="HypF_C_2"/>
</dbReference>
<dbReference type="InterPro" id="IPR006070">
    <property type="entry name" value="Sua5-like_dom"/>
</dbReference>
<comment type="similarity">
    <text evidence="2 8">Belongs to the carbamoyltransferase HypF family.</text>
</comment>
<comment type="pathway">
    <text evidence="1">Protein modification; [NiFe] hydrogenase maturation.</text>
</comment>
<dbReference type="SUPFAM" id="SSF55821">
    <property type="entry name" value="YrdC/RibB"/>
    <property type="match status" value="1"/>
</dbReference>
<dbReference type="Pfam" id="PF07503">
    <property type="entry name" value="zf-HYPF"/>
    <property type="match status" value="2"/>
</dbReference>
<dbReference type="InterPro" id="IPR001792">
    <property type="entry name" value="Acylphosphatase-like_dom"/>
</dbReference>
<dbReference type="Pfam" id="PF01300">
    <property type="entry name" value="Sua5_yciO_yrdC"/>
    <property type="match status" value="1"/>
</dbReference>
<dbReference type="GO" id="GO:0003725">
    <property type="term" value="F:double-stranded RNA binding"/>
    <property type="evidence" value="ECO:0007669"/>
    <property type="project" value="InterPro"/>
</dbReference>
<dbReference type="EC" id="6.2.-.-" evidence="8"/>
<dbReference type="GO" id="GO:0016743">
    <property type="term" value="F:carboxyl- or carbamoyltransferase activity"/>
    <property type="evidence" value="ECO:0007669"/>
    <property type="project" value="UniProtKB-UniRule"/>
</dbReference>
<keyword evidence="14" id="KW-1185">Reference proteome</keyword>
<reference evidence="13 15" key="1">
    <citation type="submission" date="2016-04" db="EMBL/GenBank/DDBJ databases">
        <title>Genome sequence of Methanosphaera cuniculi DSM 4103.</title>
        <authorList>
            <person name="Poehlein A."/>
            <person name="Seedorf H."/>
            <person name="Daniel R."/>
        </authorList>
    </citation>
    <scope>NUCLEOTIDE SEQUENCE [LARGE SCALE GENOMIC DNA]</scope>
    <source>
        <strain evidence="13 15">DSM 4103</strain>
    </source>
</reference>
<dbReference type="PROSITE" id="PS51163">
    <property type="entry name" value="YRDC"/>
    <property type="match status" value="1"/>
</dbReference>
<keyword evidence="12" id="KW-0808">Transferase</keyword>
<organism evidence="12 14">
    <name type="scientific">Methanosphaera cuniculi</name>
    <dbReference type="NCBI Taxonomy" id="1077256"/>
    <lineage>
        <taxon>Archaea</taxon>
        <taxon>Methanobacteriati</taxon>
        <taxon>Methanobacteriota</taxon>
        <taxon>Methanomada group</taxon>
        <taxon>Methanobacteria</taxon>
        <taxon>Methanobacteriales</taxon>
        <taxon>Methanobacteriaceae</taxon>
        <taxon>Methanosphaera</taxon>
    </lineage>
</organism>
<dbReference type="GO" id="GO:0051604">
    <property type="term" value="P:protein maturation"/>
    <property type="evidence" value="ECO:0007669"/>
    <property type="project" value="TreeGrafter"/>
</dbReference>
<evidence type="ECO:0000256" key="8">
    <source>
        <dbReference type="PIRNR" id="PIRNR006256"/>
    </source>
</evidence>
<dbReference type="InterPro" id="IPR017968">
    <property type="entry name" value="Acylphosphatase_CS"/>
</dbReference>
<feature type="active site" evidence="9">
    <location>
        <position position="37"/>
    </location>
</feature>
<dbReference type="PANTHER" id="PTHR42959">
    <property type="entry name" value="CARBAMOYLTRANSFERASE"/>
    <property type="match status" value="1"/>
</dbReference>
<dbReference type="Proteomes" id="UP000217528">
    <property type="component" value="Unassembled WGS sequence"/>
</dbReference>
<dbReference type="Proteomes" id="UP000246004">
    <property type="component" value="Unassembled WGS sequence"/>
</dbReference>
<evidence type="ECO:0000256" key="3">
    <source>
        <dbReference type="ARBA" id="ARBA00022598"/>
    </source>
</evidence>
<reference evidence="12 14" key="2">
    <citation type="journal article" date="2017" name="BMC Genomics">
        <title>Genomic analysis of methanogenic archaea reveals a shift towards energy conservation.</title>
        <authorList>
            <person name="Gilmore S.P."/>
            <person name="Henske J.K."/>
            <person name="Sexton J.A."/>
            <person name="Solomon K.V."/>
            <person name="Seppala S."/>
            <person name="Yoo J.I."/>
            <person name="Huyett L.M."/>
            <person name="Pressman A."/>
            <person name="Cogan J.Z."/>
            <person name="Kivenson V."/>
            <person name="Peng X."/>
            <person name="Tan Y."/>
            <person name="Valentine D.L."/>
            <person name="O'Malley M.A."/>
        </authorList>
    </citation>
    <scope>NUCLEOTIDE SEQUENCE [LARGE SCALE GENOMIC DNA]</scope>
    <source>
        <strain evidence="12 14">1R-7</strain>
    </source>
</reference>
<dbReference type="InterPro" id="IPR036046">
    <property type="entry name" value="Acylphosphatase-like_dom_sf"/>
</dbReference>
<dbReference type="EMBL" id="LMVN01000001">
    <property type="protein sequence ID" value="PAV08266.1"/>
    <property type="molecule type" value="Genomic_DNA"/>
</dbReference>
<evidence type="ECO:0000313" key="14">
    <source>
        <dbReference type="Proteomes" id="UP000217528"/>
    </source>
</evidence>
<dbReference type="InterPro" id="IPR051060">
    <property type="entry name" value="Carbamoyltrans_HypF-like"/>
</dbReference>
<dbReference type="OrthoDB" id="371970at2157"/>
<feature type="active site" evidence="9">
    <location>
        <position position="19"/>
    </location>
</feature>
<evidence type="ECO:0000313" key="13">
    <source>
        <dbReference type="EMBL" id="PWL08356.1"/>
    </source>
</evidence>